<accession>Q2R2G2</accession>
<organism evidence="5">
    <name type="scientific">Oryza sativa subsp. japonica</name>
    <name type="common">Rice</name>
    <dbReference type="NCBI Taxonomy" id="39947"/>
    <lineage>
        <taxon>Eukaryota</taxon>
        <taxon>Viridiplantae</taxon>
        <taxon>Streptophyta</taxon>
        <taxon>Embryophyta</taxon>
        <taxon>Tracheophyta</taxon>
        <taxon>Spermatophyta</taxon>
        <taxon>Magnoliopsida</taxon>
        <taxon>Liliopsida</taxon>
        <taxon>Poales</taxon>
        <taxon>Poaceae</taxon>
        <taxon>BOP clade</taxon>
        <taxon>Oryzoideae</taxon>
        <taxon>Oryzeae</taxon>
        <taxon>Oryzinae</taxon>
        <taxon>Oryza</taxon>
        <taxon>Oryza sativa</taxon>
    </lineage>
</organism>
<dbReference type="AlphaFoldDB" id="Q2R2G2"/>
<sequence length="893" mass="99522">MSTSASPSAAPSAKYAEHLSNLIAIPSLSHEHQYFLGPIGNSNPTEFISAETNRIPFRLASPNLGHWKNTFKSWPSLEKSSPERSWLVWCKRVSASKQVHWDELGIGQALALTLANSAKDEPLMASATYFWSNTLNAFLFNQGPMTPTLLDITMITGLDITASANPMNLNSKNQFEFKTKTIGGWSGYIAAYMGKGSVTPREHTAFLLMWLEKFLFCGSSCGPTINWQFLAEALETKKQIALGKILLDYLYQTLINASARIATGSTVAAGGPWWFLQTWLNLVAMKAVNRPALSESQFPRLEPITDEDGEEKTHRRCMSFYDGFRKDARVWFVYGDSMDFELPSDFRFEEINSEKYDKSREVFSAAISPCILPVGIHQGRNIQVSYEFYHPMSSARQFGMGQLPIGLYFADKIQCRGEISSTLMMDRLLNIPRPPLGSIENIELARFRSRAFDRWWGEWKLHLFHRSASMYMTDLFLDVIPQTTESSPPRKDIKYAPGLLPNGGGLAPPVIGYHAPRTSSLLQGQIGELADAGRKRKTKASAVDPSVLALKKKAEKKKSKPTDDLPALDPSIEQAFDEEEIEEDDDQAAAELSDLGEKTPSASPKQTPPTPAAPAHFSRKKKTIVKKKSAPTPSKPAPPPPPHPSPPVQPTPSDCTPSAAGSHNIEEEEQPAAPVIPDYFDEEAEEETTNKALAPLTDDVKRTLEDISHRLETSLDNLVVDCGSIRTRFAEIQALIPDDLAKTISPAVYLEQHQFKLEKAKQRIADRRERRDIEATIKTNRQTVHEEKAKLDQLSIGPIQSNIDRLEARKIDLIAQLEECNAELALEQKKLADLPKAVEEQKSRLRSAIRNVADMTKSLKVISGIDAQDIQAIEEVDQIRQWAVSAIQRYLSG</sequence>
<gene>
    <name evidence="5" type="ordered locus">LOC_Os11g35910</name>
</gene>
<dbReference type="GO" id="GO:0010073">
    <property type="term" value="P:meristem maintenance"/>
    <property type="evidence" value="ECO:0007669"/>
    <property type="project" value="InterPro"/>
</dbReference>
<feature type="coiled-coil region" evidence="1">
    <location>
        <begin position="803"/>
        <end position="830"/>
    </location>
</feature>
<evidence type="ECO:0000259" key="3">
    <source>
        <dbReference type="Pfam" id="PF07197"/>
    </source>
</evidence>
<evidence type="ECO:0000313" key="5">
    <source>
        <dbReference type="EMBL" id="ABA94384.1"/>
    </source>
</evidence>
<evidence type="ECO:0008006" key="6">
    <source>
        <dbReference type="Google" id="ProtNLM"/>
    </source>
</evidence>
<name>Q2R2G2_ORYSJ</name>
<feature type="domain" description="DUF1409" evidence="3">
    <location>
        <begin position="710"/>
        <end position="757"/>
    </location>
</feature>
<dbReference type="InterPro" id="IPR010811">
    <property type="entry name" value="DUF1409"/>
</dbReference>
<feature type="compositionally biased region" description="Basic residues" evidence="2">
    <location>
        <begin position="617"/>
        <end position="629"/>
    </location>
</feature>
<dbReference type="InterPro" id="IPR019557">
    <property type="entry name" value="AminoTfrase-like_pln_mobile"/>
</dbReference>
<keyword evidence="1" id="KW-0175">Coiled coil</keyword>
<dbReference type="EMBL" id="DP000010">
    <property type="protein sequence ID" value="ABA94384.1"/>
    <property type="molecule type" value="Genomic_DNA"/>
</dbReference>
<proteinExistence type="predicted"/>
<feature type="compositionally biased region" description="Pro residues" evidence="2">
    <location>
        <begin position="633"/>
        <end position="650"/>
    </location>
</feature>
<reference evidence="5" key="2">
    <citation type="submission" date="2005-04" db="EMBL/GenBank/DDBJ databases">
        <authorList>
            <person name="Buell C.R."/>
            <person name="Wing R.A."/>
            <person name="McCombie W.A."/>
            <person name="Ouyang S."/>
        </authorList>
    </citation>
    <scope>NUCLEOTIDE SEQUENCE</scope>
</reference>
<protein>
    <recommendedName>
        <fullName evidence="6">Aminotransferase-like protein</fullName>
    </recommendedName>
</protein>
<feature type="region of interest" description="Disordered" evidence="2">
    <location>
        <begin position="596"/>
        <end position="673"/>
    </location>
</feature>
<evidence type="ECO:0000259" key="4">
    <source>
        <dbReference type="Pfam" id="PF10536"/>
    </source>
</evidence>
<reference evidence="5" key="1">
    <citation type="journal article" date="2005" name="BMC Biol.">
        <title>The sequence of rice chromosomes 11 and 12, rich in disease resistance genes and recent gene duplications.</title>
        <authorList>
            <consortium name="The rice chromosomes 11 and 12 sequencing consortia"/>
        </authorList>
    </citation>
    <scope>NUCLEOTIDE SEQUENCE [LARGE SCALE GENOMIC DNA]</scope>
</reference>
<reference evidence="5" key="3">
    <citation type="submission" date="2006-01" db="EMBL/GenBank/DDBJ databases">
        <authorList>
            <person name="Buell R."/>
        </authorList>
    </citation>
    <scope>NUCLEOTIDE SEQUENCE</scope>
</reference>
<dbReference type="PANTHER" id="PTHR46033:SF65">
    <property type="entry name" value="AMINOTRANSFERASE-LIKE PLANT MOBILE DOMAIN-CONTAINING PROTEIN"/>
    <property type="match status" value="1"/>
</dbReference>
<evidence type="ECO:0000256" key="2">
    <source>
        <dbReference type="SAM" id="MobiDB-lite"/>
    </source>
</evidence>
<feature type="domain" description="Aminotransferase-like plant mobile" evidence="4">
    <location>
        <begin position="105"/>
        <end position="403"/>
    </location>
</feature>
<dbReference type="InterPro" id="IPR044824">
    <property type="entry name" value="MAIN-like"/>
</dbReference>
<evidence type="ECO:0000256" key="1">
    <source>
        <dbReference type="SAM" id="Coils"/>
    </source>
</evidence>
<dbReference type="Pfam" id="PF07197">
    <property type="entry name" value="DUF1409"/>
    <property type="match status" value="1"/>
</dbReference>
<dbReference type="PANTHER" id="PTHR46033">
    <property type="entry name" value="PROTEIN MAIN-LIKE 2"/>
    <property type="match status" value="1"/>
</dbReference>
<dbReference type="Pfam" id="PF10536">
    <property type="entry name" value="PMD"/>
    <property type="match status" value="1"/>
</dbReference>